<keyword evidence="3" id="KW-1185">Reference proteome</keyword>
<organism evidence="2 3">
    <name type="scientific">Paenibacillus flagellatus</name>
    <dbReference type="NCBI Taxonomy" id="2211139"/>
    <lineage>
        <taxon>Bacteria</taxon>
        <taxon>Bacillati</taxon>
        <taxon>Bacillota</taxon>
        <taxon>Bacilli</taxon>
        <taxon>Bacillales</taxon>
        <taxon>Paenibacillaceae</taxon>
        <taxon>Paenibacillus</taxon>
    </lineage>
</organism>
<feature type="signal peptide" evidence="1">
    <location>
        <begin position="1"/>
        <end position="29"/>
    </location>
</feature>
<sequence>MYRRRIGGSFMKWRTIVLPVLTAAALALSAGCSNGGGSADPGTTSSDAKSKVAADTGTPVTLKVAFFSSQDTFKQLTQNPVIKQKFPNVTFQYIKYADLDKAIAAGDAPDLINGIVSALADLEERGLKYDLGPLAKLLDIDLNKFERKKLEGIRSYGRNGELFGLPDNLEETSPYNTFALVYNKDIFDKFAVPYPKDNMTWDEAVDLARQFVRTDGGTEYKGLVAHAAPHFLAAQLGIEFVGADGKVNTSDPKWSELMRVNKRISVEQGGFLPKGGDLTHFYKTQNVAMYAGDAGDLFRSPDKFGASFQWDIATYPVFPGMAPHTVVGPNGGMWAVGATSKHKELALAVLDTILSPDVMKSIPNYDWWNHPNVQSKRLEALKNPNYPTTRANAYMQKYNLKFRAEIAKATESVSKDGVDINTALRTFQESFQKIIDADGVK</sequence>
<gene>
    <name evidence="2" type="ORF">DLM86_04690</name>
</gene>
<dbReference type="EMBL" id="QJVJ01000002">
    <property type="protein sequence ID" value="PYI56286.1"/>
    <property type="molecule type" value="Genomic_DNA"/>
</dbReference>
<dbReference type="Pfam" id="PF01547">
    <property type="entry name" value="SBP_bac_1"/>
    <property type="match status" value="1"/>
</dbReference>
<dbReference type="PROSITE" id="PS51257">
    <property type="entry name" value="PROKAR_LIPOPROTEIN"/>
    <property type="match status" value="1"/>
</dbReference>
<evidence type="ECO:0000313" key="2">
    <source>
        <dbReference type="EMBL" id="PYI56286.1"/>
    </source>
</evidence>
<name>A0A2V5L0W9_9BACL</name>
<dbReference type="InterPro" id="IPR050490">
    <property type="entry name" value="Bact_solute-bd_prot1"/>
</dbReference>
<dbReference type="SUPFAM" id="SSF53850">
    <property type="entry name" value="Periplasmic binding protein-like II"/>
    <property type="match status" value="1"/>
</dbReference>
<dbReference type="AlphaFoldDB" id="A0A2V5L0W9"/>
<dbReference type="Proteomes" id="UP000247476">
    <property type="component" value="Unassembled WGS sequence"/>
</dbReference>
<evidence type="ECO:0000256" key="1">
    <source>
        <dbReference type="SAM" id="SignalP"/>
    </source>
</evidence>
<dbReference type="Gene3D" id="3.40.190.10">
    <property type="entry name" value="Periplasmic binding protein-like II"/>
    <property type="match status" value="1"/>
</dbReference>
<evidence type="ECO:0008006" key="4">
    <source>
        <dbReference type="Google" id="ProtNLM"/>
    </source>
</evidence>
<reference evidence="2 3" key="1">
    <citation type="submission" date="2018-05" db="EMBL/GenBank/DDBJ databases">
        <title>Paenibacillus flagellatus sp. nov., isolated from selenium mineral soil.</title>
        <authorList>
            <person name="Dai X."/>
        </authorList>
    </citation>
    <scope>NUCLEOTIDE SEQUENCE [LARGE SCALE GENOMIC DNA]</scope>
    <source>
        <strain evidence="2 3">DXL2</strain>
    </source>
</reference>
<evidence type="ECO:0000313" key="3">
    <source>
        <dbReference type="Proteomes" id="UP000247476"/>
    </source>
</evidence>
<keyword evidence="1" id="KW-0732">Signal</keyword>
<protein>
    <recommendedName>
        <fullName evidence="4">ABC transporter substrate-binding protein</fullName>
    </recommendedName>
</protein>
<comment type="caution">
    <text evidence="2">The sequence shown here is derived from an EMBL/GenBank/DDBJ whole genome shotgun (WGS) entry which is preliminary data.</text>
</comment>
<dbReference type="PANTHER" id="PTHR43649:SF12">
    <property type="entry name" value="DIACETYLCHITOBIOSE BINDING PROTEIN DASA"/>
    <property type="match status" value="1"/>
</dbReference>
<dbReference type="InterPro" id="IPR006059">
    <property type="entry name" value="SBP"/>
</dbReference>
<proteinExistence type="predicted"/>
<feature type="chain" id="PRO_5038707593" description="ABC transporter substrate-binding protein" evidence="1">
    <location>
        <begin position="30"/>
        <end position="441"/>
    </location>
</feature>
<dbReference type="PANTHER" id="PTHR43649">
    <property type="entry name" value="ARABINOSE-BINDING PROTEIN-RELATED"/>
    <property type="match status" value="1"/>
</dbReference>
<accession>A0A2V5L0W9</accession>